<dbReference type="NCBIfam" id="TIGR01451">
    <property type="entry name" value="B_ant_repeat"/>
    <property type="match status" value="1"/>
</dbReference>
<evidence type="ECO:0000259" key="2">
    <source>
        <dbReference type="Pfam" id="PF01345"/>
    </source>
</evidence>
<protein>
    <recommendedName>
        <fullName evidence="2">DUF11 domain-containing protein</fullName>
    </recommendedName>
</protein>
<proteinExistence type="predicted"/>
<reference evidence="4" key="1">
    <citation type="submission" date="2017-09" db="EMBL/GenBank/DDBJ databases">
        <title>Depth-based differentiation of microbial function through sediment-hosted aquifers and enrichment of novel symbionts in the deep terrestrial subsurface.</title>
        <authorList>
            <person name="Probst A.J."/>
            <person name="Ladd B."/>
            <person name="Jarett J.K."/>
            <person name="Geller-Mcgrath D.E."/>
            <person name="Sieber C.M.K."/>
            <person name="Emerson J.B."/>
            <person name="Anantharaman K."/>
            <person name="Thomas B.C."/>
            <person name="Malmstrom R."/>
            <person name="Stieglmeier M."/>
            <person name="Klingl A."/>
            <person name="Woyke T."/>
            <person name="Ryan C.M."/>
            <person name="Banfield J.F."/>
        </authorList>
    </citation>
    <scope>NUCLEOTIDE SEQUENCE [LARGE SCALE GENOMIC DNA]</scope>
</reference>
<dbReference type="Pfam" id="PF01345">
    <property type="entry name" value="DUF11"/>
    <property type="match status" value="1"/>
</dbReference>
<sequence>MKPNLIIAISLFLGVSIASGVSADTSQYGQYGAGTPSYSIAIDKMVMTKNQTKGGQEIYVDNLTPSDPRYSPDERIYFLIKVKNTSNITLQNVEVEDRMPEWLAAIEGPGEYIANERVVKWKYNELAAGEEKTEKIIAQVLPQAQLPADKGLFCLNNKAWSRSGTAYDEDTAQFCIEKQVITNGGQPVTTTPQAGAPLLAFGALNLLGLGVGVWMRGKS</sequence>
<dbReference type="InterPro" id="IPR047589">
    <property type="entry name" value="DUF11_rpt"/>
</dbReference>
<keyword evidence="1" id="KW-0732">Signal</keyword>
<comment type="caution">
    <text evidence="3">The sequence shown here is derived from an EMBL/GenBank/DDBJ whole genome shotgun (WGS) entry which is preliminary data.</text>
</comment>
<dbReference type="InterPro" id="IPR001434">
    <property type="entry name" value="OmcB-like_DUF11"/>
</dbReference>
<feature type="domain" description="DUF11" evidence="2">
    <location>
        <begin position="64"/>
        <end position="171"/>
    </location>
</feature>
<dbReference type="EMBL" id="PFOD01000046">
    <property type="protein sequence ID" value="PIZ65515.1"/>
    <property type="molecule type" value="Genomic_DNA"/>
</dbReference>
<name>A0A2M7U4E3_9BACT</name>
<feature type="chain" id="PRO_5014779571" description="DUF11 domain-containing protein" evidence="1">
    <location>
        <begin position="24"/>
        <end position="219"/>
    </location>
</feature>
<dbReference type="AlphaFoldDB" id="A0A2M7U4E3"/>
<dbReference type="Proteomes" id="UP000230027">
    <property type="component" value="Unassembled WGS sequence"/>
</dbReference>
<evidence type="ECO:0000313" key="3">
    <source>
        <dbReference type="EMBL" id="PIZ65515.1"/>
    </source>
</evidence>
<organism evidence="3 4">
    <name type="scientific">Candidatus Roizmanbacteria bacterium CG_4_10_14_0_2_um_filter_36_9</name>
    <dbReference type="NCBI Taxonomy" id="1974823"/>
    <lineage>
        <taxon>Bacteria</taxon>
        <taxon>Candidatus Roizmaniibacteriota</taxon>
    </lineage>
</organism>
<feature type="signal peptide" evidence="1">
    <location>
        <begin position="1"/>
        <end position="23"/>
    </location>
</feature>
<evidence type="ECO:0000313" key="4">
    <source>
        <dbReference type="Proteomes" id="UP000230027"/>
    </source>
</evidence>
<gene>
    <name evidence="3" type="ORF">COY14_02125</name>
</gene>
<accession>A0A2M7U4E3</accession>
<evidence type="ECO:0000256" key="1">
    <source>
        <dbReference type="SAM" id="SignalP"/>
    </source>
</evidence>